<dbReference type="EMBL" id="CP095043">
    <property type="protein sequence ID" value="UOQ59968.1"/>
    <property type="molecule type" value="Genomic_DNA"/>
</dbReference>
<gene>
    <name evidence="2" type="ORF">MUN76_13095</name>
</gene>
<name>A0ABY4FUK3_9MICO</name>
<protein>
    <submittedName>
        <fullName evidence="2">Helicase-associated domain-containing protein</fullName>
    </submittedName>
</protein>
<keyword evidence="2" id="KW-0347">Helicase</keyword>
<keyword evidence="2" id="KW-0547">Nucleotide-binding</keyword>
<evidence type="ECO:0000313" key="2">
    <source>
        <dbReference type="EMBL" id="UOQ59968.1"/>
    </source>
</evidence>
<sequence length="593" mass="61853">MSGTLALASAIAGMDRETLSALVLQRRPQAAAGVSDPIGLASELLRADAVQRILAPLDTTRLAALLRLADADPESVDPALVDELTRLGLVGTDDGRPAALPEVTEAIRSGLATAGVEIDPSNLGPVPELEGDPVHDTSVWYASAVTAVGQAAEILRLVLERPGRLNRNGSIAVATIRLIAESSSVEFADASFALRALERAGLITASKASQLLLAAPGASDWLAASYGDRWVALAEAALAKMPAPVRGALDATPAHLTEAVELLPHRFPLLPAAELAAAAEFARSAEHLGLTVEGALSDPARALLDGDAAAARAVLARDLPAIASGIYVQPDLSLVVPGPLAPEDEAEIAALSRPEHVGVATTRRVTEASLADAIERGATVESARAAFTRLSLTGMPQPLDYLLTSLADRVGTIVVADHLGDEGRTRVTVSRPELGQTILVDRSLQHVQFTLSTSNRGVLYSRLRPEHVIAALTDARYPASLASARLETRPIPRLDGPSGPVDSGALAPELATLVDRVFLAARSEPGTGDFTRLLELAIRERGTVRVTAEARGQVHVFTLLPVSLSGGRLRATDAAAGMERTLPVSTITAVETI</sequence>
<accession>A0ABY4FUK3</accession>
<feature type="domain" description="Helicase XPB/Ssl2 N-terminal" evidence="1">
    <location>
        <begin position="327"/>
        <end position="448"/>
    </location>
</feature>
<organism evidence="2 3">
    <name type="scientific">Leucobacter rhizosphaerae</name>
    <dbReference type="NCBI Taxonomy" id="2932245"/>
    <lineage>
        <taxon>Bacteria</taxon>
        <taxon>Bacillati</taxon>
        <taxon>Actinomycetota</taxon>
        <taxon>Actinomycetes</taxon>
        <taxon>Micrococcales</taxon>
        <taxon>Microbacteriaceae</taxon>
        <taxon>Leucobacter</taxon>
    </lineage>
</organism>
<keyword evidence="3" id="KW-1185">Reference proteome</keyword>
<dbReference type="Proteomes" id="UP000831775">
    <property type="component" value="Chromosome"/>
</dbReference>
<evidence type="ECO:0000259" key="1">
    <source>
        <dbReference type="Pfam" id="PF13625"/>
    </source>
</evidence>
<reference evidence="2 3" key="1">
    <citation type="submission" date="2022-04" db="EMBL/GenBank/DDBJ databases">
        <title>Leucobacter sp. isolated from rhizosphere of onion.</title>
        <authorList>
            <person name="Won M."/>
            <person name="Lee C.-M."/>
            <person name="Woen H.-Y."/>
            <person name="Kwon S.-W."/>
        </authorList>
    </citation>
    <scope>NUCLEOTIDE SEQUENCE [LARGE SCALE GENOMIC DNA]</scope>
    <source>
        <strain evidence="2 3">H25R-14</strain>
    </source>
</reference>
<evidence type="ECO:0000313" key="3">
    <source>
        <dbReference type="Proteomes" id="UP000831775"/>
    </source>
</evidence>
<dbReference type="InterPro" id="IPR032830">
    <property type="entry name" value="XPB/Ssl2_N"/>
</dbReference>
<keyword evidence="2" id="KW-0378">Hydrolase</keyword>
<keyword evidence="2" id="KW-0067">ATP-binding</keyword>
<dbReference type="GO" id="GO:0004386">
    <property type="term" value="F:helicase activity"/>
    <property type="evidence" value="ECO:0007669"/>
    <property type="project" value="UniProtKB-KW"/>
</dbReference>
<proteinExistence type="predicted"/>
<dbReference type="Pfam" id="PF13625">
    <property type="entry name" value="Helicase_C_3"/>
    <property type="match status" value="1"/>
</dbReference>
<dbReference type="RefSeq" id="WP_244685249.1">
    <property type="nucleotide sequence ID" value="NZ_CP095043.1"/>
</dbReference>